<geneLocation type="plasmid" evidence="1">
    <name>pHNBF16</name>
</geneLocation>
<organism evidence="1">
    <name type="scientific">Klebsiella pneumoniae</name>
    <dbReference type="NCBI Taxonomy" id="573"/>
    <lineage>
        <taxon>Bacteria</taxon>
        <taxon>Pseudomonadati</taxon>
        <taxon>Pseudomonadota</taxon>
        <taxon>Gammaproteobacteria</taxon>
        <taxon>Enterobacterales</taxon>
        <taxon>Enterobacteriaceae</taxon>
        <taxon>Klebsiella/Raoultella group</taxon>
        <taxon>Klebsiella</taxon>
        <taxon>Klebsiella pneumoniae complex</taxon>
    </lineage>
</organism>
<proteinExistence type="predicted"/>
<protein>
    <submittedName>
        <fullName evidence="1">Uncharacterized protein</fullName>
    </submittedName>
</protein>
<dbReference type="AlphaFoldDB" id="A0A3G4RJ75"/>
<name>A0A3G4RJ75_KLEPN</name>
<dbReference type="EMBL" id="MK079571">
    <property type="protein sequence ID" value="AYU65719.1"/>
    <property type="molecule type" value="Genomic_DNA"/>
</dbReference>
<keyword evidence="1" id="KW-0614">Plasmid</keyword>
<sequence>MALTEIISLAKRIVNKERVTMPRMEWWEFNELNFWIGEFKTQ</sequence>
<accession>A0A3G4RJ75</accession>
<evidence type="ECO:0000313" key="1">
    <source>
        <dbReference type="EMBL" id="AYU65719.1"/>
    </source>
</evidence>
<reference evidence="1" key="1">
    <citation type="submission" date="2018-10" db="EMBL/GenBank/DDBJ databases">
        <title>Complete sequence of plasmid pHNBF16.</title>
        <authorList>
            <person name="Liu J.H."/>
            <person name="Huang X."/>
            <person name="Luo J."/>
        </authorList>
    </citation>
    <scope>NUCLEOTIDE SEQUENCE</scope>
    <source>
        <strain evidence="1">6BF16CTX</strain>
        <plasmid evidence="1">pHNBF16</plasmid>
    </source>
</reference>